<dbReference type="PANTHER" id="PTHR43201:SF5">
    <property type="entry name" value="MEDIUM-CHAIN ACYL-COA LIGASE ACSF2, MITOCHONDRIAL"/>
    <property type="match status" value="1"/>
</dbReference>
<keyword evidence="2" id="KW-0436">Ligase</keyword>
<feature type="domain" description="AMP-dependent synthetase/ligase" evidence="3">
    <location>
        <begin position="328"/>
        <end position="697"/>
    </location>
</feature>
<name>A0A516GG15_9MICO</name>
<gene>
    <name evidence="5" type="ORF">FNH13_16510</name>
</gene>
<dbReference type="InterPro" id="IPR000873">
    <property type="entry name" value="AMP-dep_synth/lig_dom"/>
</dbReference>
<dbReference type="PRINTS" id="PR00111">
    <property type="entry name" value="ABHYDROLASE"/>
</dbReference>
<reference evidence="5 6" key="1">
    <citation type="submission" date="2019-07" db="EMBL/GenBank/DDBJ databases">
        <title>complete genome sequencing of Ornithinimicrobium sp. H23M54.</title>
        <authorList>
            <person name="Bae J.-W."/>
            <person name="Lee S.-Y."/>
        </authorList>
    </citation>
    <scope>NUCLEOTIDE SEQUENCE [LARGE SCALE GENOMIC DNA]</scope>
    <source>
        <strain evidence="5 6">H23M54</strain>
    </source>
</reference>
<feature type="domain" description="AB hydrolase-1" evidence="4">
    <location>
        <begin position="54"/>
        <end position="295"/>
    </location>
</feature>
<protein>
    <submittedName>
        <fullName evidence="5">Alpha/beta fold hydrolase</fullName>
    </submittedName>
</protein>
<dbReference type="OrthoDB" id="812569at2"/>
<keyword evidence="6" id="KW-1185">Reference proteome</keyword>
<evidence type="ECO:0000256" key="1">
    <source>
        <dbReference type="ARBA" id="ARBA00006432"/>
    </source>
</evidence>
<dbReference type="EMBL" id="CP041616">
    <property type="protein sequence ID" value="QDO90463.1"/>
    <property type="molecule type" value="Genomic_DNA"/>
</dbReference>
<keyword evidence="5" id="KW-0378">Hydrolase</keyword>
<evidence type="ECO:0000313" key="6">
    <source>
        <dbReference type="Proteomes" id="UP000315395"/>
    </source>
</evidence>
<evidence type="ECO:0000259" key="3">
    <source>
        <dbReference type="Pfam" id="PF00501"/>
    </source>
</evidence>
<evidence type="ECO:0000256" key="2">
    <source>
        <dbReference type="ARBA" id="ARBA00022598"/>
    </source>
</evidence>
<dbReference type="Proteomes" id="UP000315395">
    <property type="component" value="Chromosome"/>
</dbReference>
<dbReference type="PANTHER" id="PTHR43201">
    <property type="entry name" value="ACYL-COA SYNTHETASE"/>
    <property type="match status" value="1"/>
</dbReference>
<dbReference type="GO" id="GO:0031956">
    <property type="term" value="F:medium-chain fatty acid-CoA ligase activity"/>
    <property type="evidence" value="ECO:0007669"/>
    <property type="project" value="TreeGrafter"/>
</dbReference>
<dbReference type="InterPro" id="IPR000073">
    <property type="entry name" value="AB_hydrolase_1"/>
</dbReference>
<sequence>MVTAGATLPPDLPGLDPAWSRTVEAPDVEGVTRTWHVLDNGPQLQAAGVPVEHTLLCVHGNPTWSYLWRRVLDSAPAGWRVVAVDHLGMGFSERTPTPRTLGQRVQDLCRLTAALELTGPVSTLAHDWGGPISLGWALEHRDQLERVVLTNTAVHQPEGSPWPTAIAAVRTPPLLDLVCRRTLGFVRAATATCRPALPAPVRQAFAAPYLTTDRRAAIAHFVQDIPTTPQHPSAAELDRIAGGLGALADVPTLMVWGLADPVFSHRYLRDLRRRLPHADVHTYPRASHLVLEDRPEGVDLIWRWLSTQTPRVAAAPAPMVPIQVDTSAPQRTAIVELTGGGGDITFGALADRVDDLARGLHSRGVRRGQRVALLVKPGIDLTTVLYAVWRLGAVAVVADAGLGLRRLGVALKGAAPDHVIGFPAARAIVVAANVPGQWIRLGPQDIATLIAEGAGHDLGSDGLLRATAELDLDGAVLFTSGATGPPKGVVYTRRQVSTQVALLRDAFDLVPGERFVAAFAPFALYGPAMGLSSAVPAMEVTAPDTLTAAALADAVEAVDATVVFASPAALDNVVATSADLSPQQREQLQRPRLVLSAGAPVPLPLLHRLKELLPNAATHTPYGMTEALPVATLDPTTLDPDDPADREPGVCVGTPLPGVTVRIAPLHPDGTSSSELSAAAGTLGEIVVRGPHVKERYDQLWGTQAASARPVGWHRTGDVGHLDSRGRLWVQGRLAHVITTADGPLAPYAVEHAIETVPGVRRAAVVGVGPEGTQQVVAVVVPEGAAPRRDLPLTSLVDRALPQSDTAVPSDVARAVREAAGVPVSAVLRRDWLPVDIRHAAKVDRIELARWATGLLHGPTVARETFRDQRRAPSRRSY</sequence>
<evidence type="ECO:0000259" key="4">
    <source>
        <dbReference type="Pfam" id="PF00561"/>
    </source>
</evidence>
<dbReference type="KEGG" id="orz:FNH13_16510"/>
<proteinExistence type="inferred from homology"/>
<dbReference type="InterPro" id="IPR042099">
    <property type="entry name" value="ANL_N_sf"/>
</dbReference>
<dbReference type="InterPro" id="IPR029058">
    <property type="entry name" value="AB_hydrolase_fold"/>
</dbReference>
<dbReference type="InterPro" id="IPR045851">
    <property type="entry name" value="AMP-bd_C_sf"/>
</dbReference>
<dbReference type="Gene3D" id="3.40.50.12780">
    <property type="entry name" value="N-terminal domain of ligase-like"/>
    <property type="match status" value="1"/>
</dbReference>
<accession>A0A516GG15</accession>
<dbReference type="GO" id="GO:0006631">
    <property type="term" value="P:fatty acid metabolic process"/>
    <property type="evidence" value="ECO:0007669"/>
    <property type="project" value="TreeGrafter"/>
</dbReference>
<dbReference type="GO" id="GO:0016787">
    <property type="term" value="F:hydrolase activity"/>
    <property type="evidence" value="ECO:0007669"/>
    <property type="project" value="UniProtKB-KW"/>
</dbReference>
<dbReference type="Gene3D" id="3.30.300.30">
    <property type="match status" value="1"/>
</dbReference>
<dbReference type="SUPFAM" id="SSF56801">
    <property type="entry name" value="Acetyl-CoA synthetase-like"/>
    <property type="match status" value="1"/>
</dbReference>
<comment type="similarity">
    <text evidence="1">Belongs to the ATP-dependent AMP-binding enzyme family.</text>
</comment>
<dbReference type="SUPFAM" id="SSF53474">
    <property type="entry name" value="alpha/beta-Hydrolases"/>
    <property type="match status" value="1"/>
</dbReference>
<organism evidence="5 6">
    <name type="scientific">Ornithinimicrobium ciconiae</name>
    <dbReference type="NCBI Taxonomy" id="2594265"/>
    <lineage>
        <taxon>Bacteria</taxon>
        <taxon>Bacillati</taxon>
        <taxon>Actinomycetota</taxon>
        <taxon>Actinomycetes</taxon>
        <taxon>Micrococcales</taxon>
        <taxon>Ornithinimicrobiaceae</taxon>
        <taxon>Ornithinimicrobium</taxon>
    </lineage>
</organism>
<dbReference type="Gene3D" id="3.40.50.1820">
    <property type="entry name" value="alpha/beta hydrolase"/>
    <property type="match status" value="1"/>
</dbReference>
<evidence type="ECO:0000313" key="5">
    <source>
        <dbReference type="EMBL" id="QDO90463.1"/>
    </source>
</evidence>
<dbReference type="Pfam" id="PF00501">
    <property type="entry name" value="AMP-binding"/>
    <property type="match status" value="1"/>
</dbReference>
<dbReference type="Pfam" id="PF00561">
    <property type="entry name" value="Abhydrolase_1"/>
    <property type="match status" value="1"/>
</dbReference>
<dbReference type="AlphaFoldDB" id="A0A516GG15"/>